<dbReference type="Gene3D" id="3.40.50.1820">
    <property type="entry name" value="alpha/beta hydrolase"/>
    <property type="match status" value="1"/>
</dbReference>
<keyword evidence="2" id="KW-0719">Serine esterase</keyword>
<evidence type="ECO:0000256" key="5">
    <source>
        <dbReference type="ARBA" id="ARBA00023180"/>
    </source>
</evidence>
<keyword evidence="3 6" id="KW-0378">Hydrolase</keyword>
<proteinExistence type="inferred from homology"/>
<dbReference type="PROSITE" id="PS00122">
    <property type="entry name" value="CARBOXYLESTERASE_B_1"/>
    <property type="match status" value="1"/>
</dbReference>
<dbReference type="Proteomes" id="UP000838756">
    <property type="component" value="Unassembled WGS sequence"/>
</dbReference>
<dbReference type="OrthoDB" id="19653at2759"/>
<evidence type="ECO:0000256" key="1">
    <source>
        <dbReference type="ARBA" id="ARBA00005964"/>
    </source>
</evidence>
<evidence type="ECO:0000256" key="2">
    <source>
        <dbReference type="ARBA" id="ARBA00022487"/>
    </source>
</evidence>
<reference evidence="8" key="1">
    <citation type="submission" date="2022-03" db="EMBL/GenBank/DDBJ databases">
        <authorList>
            <person name="Lindestad O."/>
        </authorList>
    </citation>
    <scope>NUCLEOTIDE SEQUENCE</scope>
</reference>
<keyword evidence="9" id="KW-1185">Reference proteome</keyword>
<keyword evidence="4" id="KW-1015">Disulfide bond</keyword>
<evidence type="ECO:0000313" key="8">
    <source>
        <dbReference type="EMBL" id="CAH2253936.1"/>
    </source>
</evidence>
<evidence type="ECO:0000256" key="3">
    <source>
        <dbReference type="ARBA" id="ARBA00022801"/>
    </source>
</evidence>
<organism evidence="8 9">
    <name type="scientific">Pararge aegeria aegeria</name>
    <dbReference type="NCBI Taxonomy" id="348720"/>
    <lineage>
        <taxon>Eukaryota</taxon>
        <taxon>Metazoa</taxon>
        <taxon>Ecdysozoa</taxon>
        <taxon>Arthropoda</taxon>
        <taxon>Hexapoda</taxon>
        <taxon>Insecta</taxon>
        <taxon>Pterygota</taxon>
        <taxon>Neoptera</taxon>
        <taxon>Endopterygota</taxon>
        <taxon>Lepidoptera</taxon>
        <taxon>Glossata</taxon>
        <taxon>Ditrysia</taxon>
        <taxon>Papilionoidea</taxon>
        <taxon>Nymphalidae</taxon>
        <taxon>Satyrinae</taxon>
        <taxon>Satyrini</taxon>
        <taxon>Parargina</taxon>
        <taxon>Pararge</taxon>
    </lineage>
</organism>
<name>A0A8S4S7B0_9NEOP</name>
<dbReference type="InterPro" id="IPR029058">
    <property type="entry name" value="AB_hydrolase_fold"/>
</dbReference>
<dbReference type="Pfam" id="PF00135">
    <property type="entry name" value="COesterase"/>
    <property type="match status" value="1"/>
</dbReference>
<keyword evidence="5" id="KW-0325">Glycoprotein</keyword>
<accession>A0A8S4S7B0</accession>
<comment type="caution">
    <text evidence="8">The sequence shown here is derived from an EMBL/GenBank/DDBJ whole genome shotgun (WGS) entry which is preliminary data.</text>
</comment>
<feature type="domain" description="Carboxylesterase type B" evidence="7">
    <location>
        <begin position="5"/>
        <end position="414"/>
    </location>
</feature>
<dbReference type="PANTHER" id="PTHR43142:SF1">
    <property type="entry name" value="CARBOXYLIC ESTER HYDROLASE"/>
    <property type="match status" value="1"/>
</dbReference>
<evidence type="ECO:0000259" key="7">
    <source>
        <dbReference type="Pfam" id="PF00135"/>
    </source>
</evidence>
<gene>
    <name evidence="8" type="primary">jg1179</name>
    <name evidence="8" type="ORF">PAEG_LOCUS22582</name>
</gene>
<dbReference type="EMBL" id="CAKXAJ010026068">
    <property type="protein sequence ID" value="CAH2253936.1"/>
    <property type="molecule type" value="Genomic_DNA"/>
</dbReference>
<evidence type="ECO:0000256" key="4">
    <source>
        <dbReference type="ARBA" id="ARBA00023157"/>
    </source>
</evidence>
<dbReference type="SUPFAM" id="SSF53474">
    <property type="entry name" value="alpha/beta-Hydrolases"/>
    <property type="match status" value="1"/>
</dbReference>
<feature type="non-terminal residue" evidence="8">
    <location>
        <position position="1"/>
    </location>
</feature>
<evidence type="ECO:0000313" key="9">
    <source>
        <dbReference type="Proteomes" id="UP000838756"/>
    </source>
</evidence>
<protein>
    <recommendedName>
        <fullName evidence="6">Carboxylic ester hydrolase</fullName>
        <ecNumber evidence="6">3.1.1.-</ecNumber>
    </recommendedName>
</protein>
<comment type="similarity">
    <text evidence="1 6">Belongs to the type-B carboxylesterase/lipase family.</text>
</comment>
<dbReference type="PANTHER" id="PTHR43142">
    <property type="entry name" value="CARBOXYLIC ESTER HYDROLASE"/>
    <property type="match status" value="1"/>
</dbReference>
<dbReference type="InterPro" id="IPR019826">
    <property type="entry name" value="Carboxylesterase_B_AS"/>
</dbReference>
<dbReference type="EC" id="3.1.1.-" evidence="6"/>
<evidence type="ECO:0000256" key="6">
    <source>
        <dbReference type="RuleBase" id="RU361235"/>
    </source>
</evidence>
<dbReference type="GO" id="GO:0052689">
    <property type="term" value="F:carboxylic ester hydrolase activity"/>
    <property type="evidence" value="ECO:0007669"/>
    <property type="project" value="UniProtKB-KW"/>
</dbReference>
<sequence length="414" mass="46904">VASPYPKFDQIYEADDDSFICPQVEGNDVIGTLDCLRLNIYVPSNATSKNRLAVLVYIHGGSYNVGYGSRYYYGPKYLIRHNVIVVQMNYRLGPYGFLCLGTPEVPGNQGIKDQLLALRWIKENIASFGGDSNRITLMGESAGAGSIELHLFSEQEKLFTKAIIQSGTTLKPSGVLGTDVTPALKIADKLGFPTENVAEALNFLVKADPNIILGAYSELSLNLRPCVEKRIDDIENIIIEHPINLNLPKIRAMPILVGYNSREALMTDKNKPKNYFQSPNYFRDTLSQTFDFDEDLEDLDIVRRFYVGDEVLDEEVRSNIIDFESDFYYNFPIQWVIKKYLDSNPGYVFQYLFSYEGGMNFMKNTLNISLEGVAHGDELGYLFQMSDEIRTPSDEDQLMIDRVTTLWTNFAKYG</sequence>
<dbReference type="AlphaFoldDB" id="A0A8S4S7B0"/>
<dbReference type="InterPro" id="IPR002018">
    <property type="entry name" value="CarbesteraseB"/>
</dbReference>